<feature type="non-terminal residue" evidence="4">
    <location>
        <position position="1"/>
    </location>
</feature>
<feature type="transmembrane region" description="Helical" evidence="2">
    <location>
        <begin position="398"/>
        <end position="417"/>
    </location>
</feature>
<feature type="compositionally biased region" description="Basic and acidic residues" evidence="1">
    <location>
        <begin position="1088"/>
        <end position="1097"/>
    </location>
</feature>
<feature type="region of interest" description="Disordered" evidence="1">
    <location>
        <begin position="1079"/>
        <end position="1109"/>
    </location>
</feature>
<protein>
    <submittedName>
        <fullName evidence="4">Uncharacterized protein</fullName>
    </submittedName>
</protein>
<feature type="transmembrane region" description="Helical" evidence="2">
    <location>
        <begin position="226"/>
        <end position="245"/>
    </location>
</feature>
<reference evidence="4" key="1">
    <citation type="submission" date="2023-06" db="EMBL/GenBank/DDBJ databases">
        <authorList>
            <person name="Delattre M."/>
        </authorList>
    </citation>
    <scope>NUCLEOTIDE SEQUENCE</scope>
    <source>
        <strain evidence="4">AF72</strain>
    </source>
</reference>
<feature type="chain" id="PRO_5041429833" evidence="3">
    <location>
        <begin position="18"/>
        <end position="1109"/>
    </location>
</feature>
<evidence type="ECO:0000256" key="1">
    <source>
        <dbReference type="SAM" id="MobiDB-lite"/>
    </source>
</evidence>
<keyword evidence="2" id="KW-0812">Transmembrane</keyword>
<dbReference type="AlphaFoldDB" id="A0AA36D2R6"/>
<dbReference type="Proteomes" id="UP001177023">
    <property type="component" value="Unassembled WGS sequence"/>
</dbReference>
<feature type="compositionally biased region" description="Basic and acidic residues" evidence="1">
    <location>
        <begin position="595"/>
        <end position="609"/>
    </location>
</feature>
<dbReference type="Gene3D" id="1.20.1070.10">
    <property type="entry name" value="Rhodopsin 7-helix transmembrane proteins"/>
    <property type="match status" value="1"/>
</dbReference>
<keyword evidence="2" id="KW-0472">Membrane</keyword>
<feature type="transmembrane region" description="Helical" evidence="2">
    <location>
        <begin position="257"/>
        <end position="274"/>
    </location>
</feature>
<feature type="transmembrane region" description="Helical" evidence="2">
    <location>
        <begin position="312"/>
        <end position="338"/>
    </location>
</feature>
<keyword evidence="2" id="KW-1133">Transmembrane helix</keyword>
<feature type="signal peptide" evidence="3">
    <location>
        <begin position="1"/>
        <end position="17"/>
    </location>
</feature>
<evidence type="ECO:0000256" key="3">
    <source>
        <dbReference type="SAM" id="SignalP"/>
    </source>
</evidence>
<dbReference type="EMBL" id="CATQJA010002655">
    <property type="protein sequence ID" value="CAJ0578859.1"/>
    <property type="molecule type" value="Genomic_DNA"/>
</dbReference>
<keyword evidence="3" id="KW-0732">Signal</keyword>
<keyword evidence="5" id="KW-1185">Reference proteome</keyword>
<organism evidence="4 5">
    <name type="scientific">Mesorhabditis spiculigera</name>
    <dbReference type="NCBI Taxonomy" id="96644"/>
    <lineage>
        <taxon>Eukaryota</taxon>
        <taxon>Metazoa</taxon>
        <taxon>Ecdysozoa</taxon>
        <taxon>Nematoda</taxon>
        <taxon>Chromadorea</taxon>
        <taxon>Rhabditida</taxon>
        <taxon>Rhabditina</taxon>
        <taxon>Rhabditomorpha</taxon>
        <taxon>Rhabditoidea</taxon>
        <taxon>Rhabditidae</taxon>
        <taxon>Mesorhabditinae</taxon>
        <taxon>Mesorhabditis</taxon>
    </lineage>
</organism>
<proteinExistence type="predicted"/>
<feature type="region of interest" description="Disordered" evidence="1">
    <location>
        <begin position="577"/>
        <end position="609"/>
    </location>
</feature>
<name>A0AA36D2R6_9BILA</name>
<gene>
    <name evidence="4" type="ORF">MSPICULIGERA_LOCUS17099</name>
</gene>
<sequence>MVPAIILLLWFAQFAFCDLGAFSSQNSNFPNIHDACPSRQNIPRLCNPHCSTKSPAKCLWINGLTCYGARVSTNVLLHSMPPPLYAHPLLQSFPKCSTRLLPMICAHSYRPCHTLDVIGESPLANVSLVHVLPLADCHQMLEACQPLFELAPQFKSNLPFKCENGTFFSNDCQESSATQLIKLETPTCTKGLIYIPDASVDQHHIIDDCYAECRASTSPVYVELKLLVSGFFCLVLGVFVFSLFLRSDIAKRSFPARIFGIGSCAALLYSFIWFSSGYQGFFSSITCHEKHVRISPLADDILGVSFCAAVQFLLSGCFIASTTCLIVSFLSSLIGGQVKNHPRSYAKIWMDALVKNETCLQIIGVCYSLIWPFLFKRISGVERNEFSGVCFPGNHSTWSFVALLLGALILVLIVIAFPTYQVIGRAFEGGHLAEETHELTMKPGDSKKLDGTSGSLEFHIFRLPTKCLFLLSLLALMLSPVLHYLSIHHWPKREKTVYENYWRCGFKNGTTPEECHFDTLEQRPAFSLVAFVILPIVVYVFAIVYDALPAIFTNTPYGVGLWAKRLPVISDGEVEKETTSGQTFTRRLRKCSPAKRTDDSTPCDEPRSTNDRYSFTRLAKQYKKALKMIDQKEVELGQATNRVGELSLLVGQLEDTTIAQEAAAARLAQELDQKDLETMPRIAAIFEPQTTSNGVQQSASNANPTPYAGLNFQPFSFLPNTPKEEWATNPPIHFDDVAIPSTSAAGTSGQHSEQNFFYVHPQIYSSTDSECSYGFTEKIEDFRREQQEQQKLSPSYVASKPPAIALHRSEIPAVDETLRANHASDSDSQLSLSFLSDVEEYRNVRAPPSDLEEQNPRHLVDDSESDEANAHMPVLDLQEFVQPLPAVPDYIGPLVSMSSSMTIPEIELRAQIIREALTMPDQLEAFPFQILVVLEAAQVLNPVVPAVAVPPQHVVYSIEAIRRMLGPHPRIPPNLRDENVFRHHVGVLAFQQALSMSVAFRNVFGPPRQVPEVLRDINVANIVPRAVLVRIQQGDESAVGEAIDLIQHSPFRITLTVGDRVQETFLYLREYLDMRAAQLGIPPPNPDRGQRDWRQDVNVESDEPGYFTQ</sequence>
<comment type="caution">
    <text evidence="4">The sequence shown here is derived from an EMBL/GenBank/DDBJ whole genome shotgun (WGS) entry which is preliminary data.</text>
</comment>
<evidence type="ECO:0000256" key="2">
    <source>
        <dbReference type="SAM" id="Phobius"/>
    </source>
</evidence>
<feature type="transmembrane region" description="Helical" evidence="2">
    <location>
        <begin position="359"/>
        <end position="378"/>
    </location>
</feature>
<feature type="transmembrane region" description="Helical" evidence="2">
    <location>
        <begin position="525"/>
        <end position="545"/>
    </location>
</feature>
<accession>A0AA36D2R6</accession>
<evidence type="ECO:0000313" key="4">
    <source>
        <dbReference type="EMBL" id="CAJ0578859.1"/>
    </source>
</evidence>
<evidence type="ECO:0000313" key="5">
    <source>
        <dbReference type="Proteomes" id="UP001177023"/>
    </source>
</evidence>